<dbReference type="EMBL" id="FJUY01000001">
    <property type="protein sequence ID" value="CZT14330.1"/>
    <property type="molecule type" value="Genomic_DNA"/>
</dbReference>
<dbReference type="AlphaFoldDB" id="A0A2D3UQC0"/>
<gene>
    <name evidence="3" type="ORF">RCC_00307</name>
</gene>
<dbReference type="OrthoDB" id="21625at2759"/>
<dbReference type="InterPro" id="IPR039333">
    <property type="entry name" value="PYM1"/>
</dbReference>
<dbReference type="STRING" id="112498.A0A2D3UQC0"/>
<dbReference type="GO" id="GO:0035145">
    <property type="term" value="C:exon-exon junction complex"/>
    <property type="evidence" value="ECO:0007669"/>
    <property type="project" value="TreeGrafter"/>
</dbReference>
<evidence type="ECO:0000313" key="3">
    <source>
        <dbReference type="EMBL" id="CZT14330.1"/>
    </source>
</evidence>
<protein>
    <submittedName>
        <fullName evidence="3">Related to RNA binding protein Pym</fullName>
    </submittedName>
</protein>
<feature type="compositionally biased region" description="Basic residues" evidence="1">
    <location>
        <begin position="54"/>
        <end position="63"/>
    </location>
</feature>
<dbReference type="PANTHER" id="PTHR22959">
    <property type="entry name" value="PYM PROTEIN"/>
    <property type="match status" value="1"/>
</dbReference>
<dbReference type="SUPFAM" id="SSF101931">
    <property type="entry name" value="Pym (Within the bgcn gene intron protein, WIBG), N-terminal domain"/>
    <property type="match status" value="1"/>
</dbReference>
<reference evidence="3 4" key="1">
    <citation type="submission" date="2016-03" db="EMBL/GenBank/DDBJ databases">
        <authorList>
            <person name="Ploux O."/>
        </authorList>
    </citation>
    <scope>NUCLEOTIDE SEQUENCE [LARGE SCALE GENOMIC DNA]</scope>
    <source>
        <strain evidence="3 4">URUG2</strain>
    </source>
</reference>
<feature type="domain" description="WIBG Mago-binding" evidence="2">
    <location>
        <begin position="18"/>
        <end position="44"/>
    </location>
</feature>
<name>A0A2D3UQC0_9PEZI</name>
<dbReference type="GO" id="GO:0003723">
    <property type="term" value="F:RNA binding"/>
    <property type="evidence" value="ECO:0007669"/>
    <property type="project" value="TreeGrafter"/>
</dbReference>
<dbReference type="InterPro" id="IPR015362">
    <property type="entry name" value="WIBG_mago-bd"/>
</dbReference>
<dbReference type="SMART" id="SM01273">
    <property type="entry name" value="Mago-bind"/>
    <property type="match status" value="1"/>
</dbReference>
<sequence>MAPTTDTSRAGIRKLSTGESVIPSSTRPDGSVRKEIRVKPGYKPPEDVEVYKNRTAHAFKNRGKGGVVGAEAVEEEKAPLSAAAGKNAKRREARKKAAAAGEGKDDGGEDEGAADNAKVSNGEPQADTAPKPQEPADVDPEVERAKEARKLAKKLRQARELKDKLASVIKIQELIRQLDNLGFDAEGQKKDEQGALPKRAKEKAGETAAG</sequence>
<evidence type="ECO:0000256" key="1">
    <source>
        <dbReference type="SAM" id="MobiDB-lite"/>
    </source>
</evidence>
<keyword evidence="4" id="KW-1185">Reference proteome</keyword>
<feature type="compositionally biased region" description="Polar residues" evidence="1">
    <location>
        <begin position="17"/>
        <end position="28"/>
    </location>
</feature>
<evidence type="ECO:0000259" key="2">
    <source>
        <dbReference type="SMART" id="SM01273"/>
    </source>
</evidence>
<dbReference type="RefSeq" id="XP_023621227.1">
    <property type="nucleotide sequence ID" value="XM_023765459.1"/>
</dbReference>
<dbReference type="InterPro" id="IPR036348">
    <property type="entry name" value="WIBG_N_sf"/>
</dbReference>
<dbReference type="GeneID" id="35595704"/>
<dbReference type="PANTHER" id="PTHR22959:SF0">
    <property type="entry name" value="PARTNER OF Y14 AND MAGO"/>
    <property type="match status" value="1"/>
</dbReference>
<feature type="compositionally biased region" description="Basic and acidic residues" evidence="1">
    <location>
        <begin position="141"/>
        <end position="150"/>
    </location>
</feature>
<dbReference type="Pfam" id="PF09282">
    <property type="entry name" value="Mago-bind"/>
    <property type="match status" value="1"/>
</dbReference>
<accession>A0A2D3UQC0</accession>
<dbReference type="Proteomes" id="UP000225277">
    <property type="component" value="Unassembled WGS sequence"/>
</dbReference>
<dbReference type="GO" id="GO:0005737">
    <property type="term" value="C:cytoplasm"/>
    <property type="evidence" value="ECO:0007669"/>
    <property type="project" value="TreeGrafter"/>
</dbReference>
<feature type="compositionally biased region" description="Basic residues" evidence="1">
    <location>
        <begin position="87"/>
        <end position="97"/>
    </location>
</feature>
<dbReference type="GO" id="GO:1903259">
    <property type="term" value="P:exon-exon junction complex disassembly"/>
    <property type="evidence" value="ECO:0007669"/>
    <property type="project" value="InterPro"/>
</dbReference>
<evidence type="ECO:0000313" key="4">
    <source>
        <dbReference type="Proteomes" id="UP000225277"/>
    </source>
</evidence>
<feature type="compositionally biased region" description="Basic and acidic residues" evidence="1">
    <location>
        <begin position="30"/>
        <end position="52"/>
    </location>
</feature>
<proteinExistence type="predicted"/>
<feature type="region of interest" description="Disordered" evidence="1">
    <location>
        <begin position="182"/>
        <end position="210"/>
    </location>
</feature>
<organism evidence="3 4">
    <name type="scientific">Ramularia collo-cygni</name>
    <dbReference type="NCBI Taxonomy" id="112498"/>
    <lineage>
        <taxon>Eukaryota</taxon>
        <taxon>Fungi</taxon>
        <taxon>Dikarya</taxon>
        <taxon>Ascomycota</taxon>
        <taxon>Pezizomycotina</taxon>
        <taxon>Dothideomycetes</taxon>
        <taxon>Dothideomycetidae</taxon>
        <taxon>Mycosphaerellales</taxon>
        <taxon>Mycosphaerellaceae</taxon>
        <taxon>Ramularia</taxon>
    </lineage>
</organism>
<feature type="region of interest" description="Disordered" evidence="1">
    <location>
        <begin position="1"/>
        <end position="159"/>
    </location>
</feature>